<dbReference type="Proteomes" id="UP000018072">
    <property type="component" value="Unassembled WGS sequence"/>
</dbReference>
<organism evidence="1 2">
    <name type="scientific">Leyella stercorea CAG:629</name>
    <dbReference type="NCBI Taxonomy" id="1263103"/>
    <lineage>
        <taxon>Bacteria</taxon>
        <taxon>Pseudomonadati</taxon>
        <taxon>Bacteroidota</taxon>
        <taxon>Bacteroidia</taxon>
        <taxon>Bacteroidales</taxon>
        <taxon>Prevotellaceae</taxon>
        <taxon>Leyella</taxon>
    </lineage>
</organism>
<sequence>MMIFGFIFAICCAAVAEAVNVNNKINLTR</sequence>
<protein>
    <submittedName>
        <fullName evidence="1">Uncharacterized protein</fullName>
    </submittedName>
</protein>
<name>R7GYE2_9BACT</name>
<evidence type="ECO:0000313" key="2">
    <source>
        <dbReference type="Proteomes" id="UP000018072"/>
    </source>
</evidence>
<dbReference type="AlphaFoldDB" id="R7GYE2"/>
<dbReference type="EMBL" id="CBIT010000105">
    <property type="protein sequence ID" value="CDE31738.1"/>
    <property type="molecule type" value="Genomic_DNA"/>
</dbReference>
<comment type="caution">
    <text evidence="1">The sequence shown here is derived from an EMBL/GenBank/DDBJ whole genome shotgun (WGS) entry which is preliminary data.</text>
</comment>
<accession>R7GYE2</accession>
<gene>
    <name evidence="1" type="ORF">BN741_01112</name>
</gene>
<reference evidence="1" key="1">
    <citation type="submission" date="2012-11" db="EMBL/GenBank/DDBJ databases">
        <title>Dependencies among metagenomic species, viruses, plasmids and units of genetic variation.</title>
        <authorList>
            <person name="Nielsen H.B."/>
            <person name="Almeida M."/>
            <person name="Juncker A.S."/>
            <person name="Rasmussen S."/>
            <person name="Li J."/>
            <person name="Sunagawa S."/>
            <person name="Plichta D."/>
            <person name="Gautier L."/>
            <person name="Le Chatelier E."/>
            <person name="Peletier E."/>
            <person name="Bonde I."/>
            <person name="Nielsen T."/>
            <person name="Manichanh C."/>
            <person name="Arumugam M."/>
            <person name="Batto J."/>
            <person name="Santos M.B.Q.D."/>
            <person name="Blom N."/>
            <person name="Borruel N."/>
            <person name="Burgdorf K.S."/>
            <person name="Boumezbeur F."/>
            <person name="Casellas F."/>
            <person name="Dore J."/>
            <person name="Guarner F."/>
            <person name="Hansen T."/>
            <person name="Hildebrand F."/>
            <person name="Kaas R.S."/>
            <person name="Kennedy S."/>
            <person name="Kristiansen K."/>
            <person name="Kultima J.R."/>
            <person name="Leonard P."/>
            <person name="Levenez F."/>
            <person name="Lund O."/>
            <person name="Moumen B."/>
            <person name="Le Paslier D."/>
            <person name="Pons N."/>
            <person name="Pedersen O."/>
            <person name="Prifti E."/>
            <person name="Qin J."/>
            <person name="Raes J."/>
            <person name="Tap J."/>
            <person name="Tims S."/>
            <person name="Ussery D.W."/>
            <person name="Yamada T."/>
            <person name="MetaHit consortium"/>
            <person name="Renault P."/>
            <person name="Sicheritz-Ponten T."/>
            <person name="Bork P."/>
            <person name="Wang J."/>
            <person name="Brunak S."/>
            <person name="Ehrlich S.D."/>
        </authorList>
    </citation>
    <scope>NUCLEOTIDE SEQUENCE [LARGE SCALE GENOMIC DNA]</scope>
</reference>
<proteinExistence type="predicted"/>
<evidence type="ECO:0000313" key="1">
    <source>
        <dbReference type="EMBL" id="CDE31738.1"/>
    </source>
</evidence>